<dbReference type="Proteomes" id="UP000245657">
    <property type="component" value="Unassembled WGS sequence"/>
</dbReference>
<dbReference type="PANTHER" id="PTHR43229:SF2">
    <property type="entry name" value="NODULATION PROTEIN J"/>
    <property type="match status" value="1"/>
</dbReference>
<keyword evidence="2 5" id="KW-0812">Transmembrane</keyword>
<gene>
    <name evidence="7" type="ORF">DK846_06460</name>
</gene>
<dbReference type="GO" id="GO:0043190">
    <property type="term" value="C:ATP-binding cassette (ABC) transporter complex"/>
    <property type="evidence" value="ECO:0007669"/>
    <property type="project" value="InterPro"/>
</dbReference>
<reference evidence="7 8" key="1">
    <citation type="submission" date="2018-05" db="EMBL/GenBank/DDBJ databases">
        <title>Draft genome of Methanospirillum lacunae Ki8-1.</title>
        <authorList>
            <person name="Dueholm M.S."/>
            <person name="Nielsen P.H."/>
            <person name="Bakmann L.F."/>
            <person name="Otzen D.E."/>
        </authorList>
    </citation>
    <scope>NUCLEOTIDE SEQUENCE [LARGE SCALE GENOMIC DNA]</scope>
    <source>
        <strain evidence="7 8">Ki8-1</strain>
    </source>
</reference>
<evidence type="ECO:0000259" key="6">
    <source>
        <dbReference type="PROSITE" id="PS51012"/>
    </source>
</evidence>
<feature type="transmembrane region" description="Helical" evidence="5">
    <location>
        <begin position="25"/>
        <end position="45"/>
    </location>
</feature>
<comment type="subcellular location">
    <subcellularLocation>
        <location evidence="1">Membrane</location>
        <topology evidence="1">Multi-pass membrane protein</topology>
    </subcellularLocation>
</comment>
<name>A0A2V2N203_9EURY</name>
<evidence type="ECO:0000256" key="1">
    <source>
        <dbReference type="ARBA" id="ARBA00004141"/>
    </source>
</evidence>
<keyword evidence="3 5" id="KW-1133">Transmembrane helix</keyword>
<dbReference type="PRINTS" id="PR00164">
    <property type="entry name" value="ABC2TRNSPORT"/>
</dbReference>
<evidence type="ECO:0000256" key="2">
    <source>
        <dbReference type="ARBA" id="ARBA00022692"/>
    </source>
</evidence>
<keyword evidence="8" id="KW-1185">Reference proteome</keyword>
<dbReference type="PROSITE" id="PS51012">
    <property type="entry name" value="ABC_TM2"/>
    <property type="match status" value="1"/>
</dbReference>
<dbReference type="PANTHER" id="PTHR43229">
    <property type="entry name" value="NODULATION PROTEIN J"/>
    <property type="match status" value="1"/>
</dbReference>
<dbReference type="AlphaFoldDB" id="A0A2V2N203"/>
<evidence type="ECO:0000313" key="8">
    <source>
        <dbReference type="Proteomes" id="UP000245657"/>
    </source>
</evidence>
<accession>A0A2V2N203</accession>
<dbReference type="OrthoDB" id="147058at2157"/>
<dbReference type="EMBL" id="QGMY01000006">
    <property type="protein sequence ID" value="PWR72605.1"/>
    <property type="molecule type" value="Genomic_DNA"/>
</dbReference>
<feature type="transmembrane region" description="Helical" evidence="5">
    <location>
        <begin position="166"/>
        <end position="185"/>
    </location>
</feature>
<feature type="domain" description="ABC transmembrane type-2" evidence="6">
    <location>
        <begin position="23"/>
        <end position="250"/>
    </location>
</feature>
<evidence type="ECO:0000313" key="7">
    <source>
        <dbReference type="EMBL" id="PWR72605.1"/>
    </source>
</evidence>
<comment type="caution">
    <text evidence="7">The sequence shown here is derived from an EMBL/GenBank/DDBJ whole genome shotgun (WGS) entry which is preliminary data.</text>
</comment>
<dbReference type="InterPro" id="IPR013525">
    <property type="entry name" value="ABC2_TM"/>
</dbReference>
<feature type="transmembrane region" description="Helical" evidence="5">
    <location>
        <begin position="219"/>
        <end position="247"/>
    </location>
</feature>
<evidence type="ECO:0000256" key="3">
    <source>
        <dbReference type="ARBA" id="ARBA00022989"/>
    </source>
</evidence>
<feature type="transmembrane region" description="Helical" evidence="5">
    <location>
        <begin position="101"/>
        <end position="126"/>
    </location>
</feature>
<dbReference type="InterPro" id="IPR047817">
    <property type="entry name" value="ABC2_TM_bact-type"/>
</dbReference>
<dbReference type="PIRSF" id="PIRSF006648">
    <property type="entry name" value="DrrB"/>
    <property type="match status" value="1"/>
</dbReference>
<proteinExistence type="predicted"/>
<dbReference type="InterPro" id="IPR051784">
    <property type="entry name" value="Nod_factor_ABC_transporter"/>
</dbReference>
<feature type="transmembrane region" description="Helical" evidence="5">
    <location>
        <begin position="132"/>
        <end position="159"/>
    </location>
</feature>
<dbReference type="GO" id="GO:0140359">
    <property type="term" value="F:ABC-type transporter activity"/>
    <property type="evidence" value="ECO:0007669"/>
    <property type="project" value="InterPro"/>
</dbReference>
<dbReference type="RefSeq" id="WP_109968116.1">
    <property type="nucleotide sequence ID" value="NZ_CP176093.1"/>
</dbReference>
<sequence>MSEFRGIYTLWLREVKKFVREKSRLVNAFVQPLLWLFIFGTGMRFSATVPGVNYQEFIFPGLVCQAMLFTAMFLGIHIIWDREFGFLKEILVSPLSRPSIFLGKMLGVSTDVMIQGIIIFPFAFLIGAHISIVVFFLTLPVMLLITFGLVCIGLTFASLMKSFEGFGLVQTFINMPMFFLSGALFPLNNVPQWLQVVSLVNPLTYGVDALRTVMIGPSWVGIAPISVDLAVLFVFDAIMFTCGTWAFSRTD</sequence>
<organism evidence="7 8">
    <name type="scientific">Methanospirillum lacunae</name>
    <dbReference type="NCBI Taxonomy" id="668570"/>
    <lineage>
        <taxon>Archaea</taxon>
        <taxon>Methanobacteriati</taxon>
        <taxon>Methanobacteriota</taxon>
        <taxon>Stenosarchaea group</taxon>
        <taxon>Methanomicrobia</taxon>
        <taxon>Methanomicrobiales</taxon>
        <taxon>Methanospirillaceae</taxon>
        <taxon>Methanospirillum</taxon>
    </lineage>
</organism>
<keyword evidence="4 5" id="KW-0472">Membrane</keyword>
<feature type="transmembrane region" description="Helical" evidence="5">
    <location>
        <begin position="57"/>
        <end position="80"/>
    </location>
</feature>
<dbReference type="GeneID" id="97548715"/>
<evidence type="ECO:0000256" key="5">
    <source>
        <dbReference type="SAM" id="Phobius"/>
    </source>
</evidence>
<dbReference type="InterPro" id="IPR000412">
    <property type="entry name" value="ABC_2_transport"/>
</dbReference>
<protein>
    <submittedName>
        <fullName evidence="7">Daunorubicin ABC transporter permease</fullName>
    </submittedName>
</protein>
<evidence type="ECO:0000256" key="4">
    <source>
        <dbReference type="ARBA" id="ARBA00023136"/>
    </source>
</evidence>
<dbReference type="Pfam" id="PF01061">
    <property type="entry name" value="ABC2_membrane"/>
    <property type="match status" value="1"/>
</dbReference>